<evidence type="ECO:0008006" key="4">
    <source>
        <dbReference type="Google" id="ProtNLM"/>
    </source>
</evidence>
<evidence type="ECO:0000313" key="3">
    <source>
        <dbReference type="Proteomes" id="UP000706580"/>
    </source>
</evidence>
<dbReference type="EMBL" id="JADMNK010000005">
    <property type="protein sequence ID" value="MBZ0058434.1"/>
    <property type="molecule type" value="Genomic_DNA"/>
</dbReference>
<comment type="caution">
    <text evidence="2">The sequence shown here is derived from an EMBL/GenBank/DDBJ whole genome shotgun (WGS) entry which is preliminary data.</text>
</comment>
<keyword evidence="1" id="KW-1133">Transmembrane helix</keyword>
<accession>A0ABS7RVU5</accession>
<keyword evidence="1" id="KW-0472">Membrane</keyword>
<protein>
    <recommendedName>
        <fullName evidence="4">DUF3899 domain-containing protein</fullName>
    </recommendedName>
</protein>
<evidence type="ECO:0000313" key="2">
    <source>
        <dbReference type="EMBL" id="MBZ0058434.1"/>
    </source>
</evidence>
<proteinExistence type="predicted"/>
<feature type="transmembrane region" description="Helical" evidence="1">
    <location>
        <begin position="105"/>
        <end position="126"/>
    </location>
</feature>
<dbReference type="RefSeq" id="WP_223074668.1">
    <property type="nucleotide sequence ID" value="NZ_JADMNK010000005.1"/>
</dbReference>
<evidence type="ECO:0000256" key="1">
    <source>
        <dbReference type="SAM" id="Phobius"/>
    </source>
</evidence>
<feature type="transmembrane region" description="Helical" evidence="1">
    <location>
        <begin position="43"/>
        <end position="72"/>
    </location>
</feature>
<gene>
    <name evidence="2" type="ORF">ITX56_11545</name>
</gene>
<keyword evidence="3" id="KW-1185">Reference proteome</keyword>
<dbReference type="Proteomes" id="UP000706580">
    <property type="component" value="Unassembled WGS sequence"/>
</dbReference>
<keyword evidence="1" id="KW-0812">Transmembrane</keyword>
<reference evidence="2 3" key="1">
    <citation type="submission" date="2020-11" db="EMBL/GenBank/DDBJ databases">
        <title>Draft Genome of Enterobacter sp. strain EMC7.</title>
        <authorList>
            <person name="Barman P."/>
            <person name="Sinha S."/>
            <person name="Sen S."/>
            <person name="Chakraborty R."/>
        </authorList>
    </citation>
    <scope>NUCLEOTIDE SEQUENCE [LARGE SCALE GENOMIC DNA]</scope>
    <source>
        <strain evidence="2 3">EMC7</strain>
    </source>
</reference>
<name>A0ABS7RVU5_9ENTR</name>
<organism evidence="2 3">
    <name type="scientific">Leclercia barmai</name>
    <dbReference type="NCBI Taxonomy" id="2785629"/>
    <lineage>
        <taxon>Bacteria</taxon>
        <taxon>Pseudomonadati</taxon>
        <taxon>Pseudomonadota</taxon>
        <taxon>Gammaproteobacteria</taxon>
        <taxon>Enterobacterales</taxon>
        <taxon>Enterobacteriaceae</taxon>
        <taxon>Leclercia</taxon>
    </lineage>
</organism>
<sequence length="128" mass="14913">MKSVTAILFILFVFTTIAAFGYSTLKNKQHLQLCDAFREKFGFLPGGITIAQAGGIFLTFQKDLFFFFPLIVRKGSFIVRDMESEHYDFIKDLPNEMIKWLKVKFLLLFIAIIFFISFLIFDLLIFKS</sequence>